<dbReference type="Proteomes" id="UP000694036">
    <property type="component" value="Chromosome"/>
</dbReference>
<name>A0A8F5C1D5_9CREN</name>
<accession>A0A8F5C1D5</accession>
<keyword evidence="2" id="KW-1185">Reference proteome</keyword>
<gene>
    <name evidence="1" type="ORF">J5U22_01697</name>
</gene>
<proteinExistence type="predicted"/>
<protein>
    <submittedName>
        <fullName evidence="1">Uncharacterized protein</fullName>
    </submittedName>
</protein>
<dbReference type="AlphaFoldDB" id="A0A8F5C1D5"/>
<sequence>MRRGGRMLSLNDYLYEEYLVVPGLVGSVKTSRKIEDVRMK</sequence>
<dbReference type="EMBL" id="CP077713">
    <property type="protein sequence ID" value="QXJ35150.1"/>
    <property type="molecule type" value="Genomic_DNA"/>
</dbReference>
<evidence type="ECO:0000313" key="2">
    <source>
        <dbReference type="Proteomes" id="UP000694036"/>
    </source>
</evidence>
<organism evidence="1 2">
    <name type="scientific">Saccharolobus shibatae</name>
    <dbReference type="NCBI Taxonomy" id="2286"/>
    <lineage>
        <taxon>Archaea</taxon>
        <taxon>Thermoproteota</taxon>
        <taxon>Thermoprotei</taxon>
        <taxon>Sulfolobales</taxon>
        <taxon>Sulfolobaceae</taxon>
        <taxon>Saccharolobus</taxon>
    </lineage>
</organism>
<reference evidence="1 2" key="1">
    <citation type="journal article" date="2021" name="Environ. Microbiol.">
        <title>New insights into the diversity and evolution of the archaeal mobilome from three complete genomes of Saccharolobus shibatae.</title>
        <authorList>
            <person name="Medvedeva S."/>
            <person name="Brandt D."/>
            <person name="Cvirkaite-Krupovic V."/>
            <person name="Liu Y."/>
            <person name="Severinov K."/>
            <person name="Ishino S."/>
            <person name="Ishino Y."/>
            <person name="Prangishvili D."/>
            <person name="Kalinowski J."/>
            <person name="Krupovic M."/>
        </authorList>
    </citation>
    <scope>NUCLEOTIDE SEQUENCE [LARGE SCALE GENOMIC DNA]</scope>
    <source>
        <strain evidence="1 2">S38A</strain>
    </source>
</reference>
<evidence type="ECO:0000313" key="1">
    <source>
        <dbReference type="EMBL" id="QXJ35150.1"/>
    </source>
</evidence>